<dbReference type="Proteomes" id="UP001165678">
    <property type="component" value="Unassembled WGS sequence"/>
</dbReference>
<evidence type="ECO:0000256" key="1">
    <source>
        <dbReference type="ARBA" id="ARBA00022448"/>
    </source>
</evidence>
<sequence length="216" mass="23486">MSAQLQACRLGCERDDRWLFRDLSLTLAPGDLCRIEGPNGSGKTSLIKLLTGQLPPDEGEVRWLGQPLPAARPVLERSLLYVGHLAGVKGALTPLENLAWYQALHTTPDAGAEAARWHALAEVGLAGFEDVPVQQLSAGQQRRAGLARLHVVDRPLWILDEPFTAIDRAGVDVLEQLVHLRCQNGGTVIVITHHAFSAIPLTHHVRLDGRGGHDVL</sequence>
<accession>A0AA42CWJ2</accession>
<dbReference type="SMART" id="SM00382">
    <property type="entry name" value="AAA"/>
    <property type="match status" value="1"/>
</dbReference>
<feature type="domain" description="ABC transporter" evidence="7">
    <location>
        <begin position="5"/>
        <end position="216"/>
    </location>
</feature>
<dbReference type="RefSeq" id="WP_250935847.1">
    <property type="nucleotide sequence ID" value="NZ_JAMLJK010000001.1"/>
</dbReference>
<evidence type="ECO:0000313" key="9">
    <source>
        <dbReference type="Proteomes" id="UP001165678"/>
    </source>
</evidence>
<dbReference type="InterPro" id="IPR027417">
    <property type="entry name" value="P-loop_NTPase"/>
</dbReference>
<dbReference type="AlphaFoldDB" id="A0AA42CWJ2"/>
<evidence type="ECO:0000256" key="2">
    <source>
        <dbReference type="ARBA" id="ARBA00022741"/>
    </source>
</evidence>
<keyword evidence="2" id="KW-0547">Nucleotide-binding</keyword>
<dbReference type="InterPro" id="IPR003593">
    <property type="entry name" value="AAA+_ATPase"/>
</dbReference>
<dbReference type="PANTHER" id="PTHR43499:SF1">
    <property type="entry name" value="ABC TRANSPORTER I FAMILY MEMBER 1"/>
    <property type="match status" value="1"/>
</dbReference>
<keyword evidence="4" id="KW-0067">ATP-binding</keyword>
<evidence type="ECO:0000313" key="8">
    <source>
        <dbReference type="EMBL" id="MCX2522698.1"/>
    </source>
</evidence>
<dbReference type="NCBIfam" id="TIGR01189">
    <property type="entry name" value="ccmA"/>
    <property type="match status" value="1"/>
</dbReference>
<comment type="caution">
    <text evidence="8">The sequence shown here is derived from an EMBL/GenBank/DDBJ whole genome shotgun (WGS) entry which is preliminary data.</text>
</comment>
<dbReference type="GO" id="GO:0005524">
    <property type="term" value="F:ATP binding"/>
    <property type="evidence" value="ECO:0007669"/>
    <property type="project" value="UniProtKB-KW"/>
</dbReference>
<keyword evidence="6" id="KW-0472">Membrane</keyword>
<evidence type="ECO:0000256" key="3">
    <source>
        <dbReference type="ARBA" id="ARBA00022748"/>
    </source>
</evidence>
<keyword evidence="3" id="KW-0201">Cytochrome c-type biogenesis</keyword>
<evidence type="ECO:0000256" key="6">
    <source>
        <dbReference type="ARBA" id="ARBA00023136"/>
    </source>
</evidence>
<dbReference type="GO" id="GO:0017004">
    <property type="term" value="P:cytochrome complex assembly"/>
    <property type="evidence" value="ECO:0007669"/>
    <property type="project" value="UniProtKB-KW"/>
</dbReference>
<protein>
    <submittedName>
        <fullName evidence="8">Cytochrome c biogenesis heme-transporting ATPase CcmA</fullName>
    </submittedName>
</protein>
<proteinExistence type="predicted"/>
<dbReference type="PROSITE" id="PS50893">
    <property type="entry name" value="ABC_TRANSPORTER_2"/>
    <property type="match status" value="1"/>
</dbReference>
<evidence type="ECO:0000256" key="5">
    <source>
        <dbReference type="ARBA" id="ARBA00022967"/>
    </source>
</evidence>
<dbReference type="Gene3D" id="3.40.50.300">
    <property type="entry name" value="P-loop containing nucleotide triphosphate hydrolases"/>
    <property type="match status" value="1"/>
</dbReference>
<dbReference type="GO" id="GO:0022857">
    <property type="term" value="F:transmembrane transporter activity"/>
    <property type="evidence" value="ECO:0007669"/>
    <property type="project" value="InterPro"/>
</dbReference>
<dbReference type="InterPro" id="IPR005895">
    <property type="entry name" value="ABC_transptr_haem_export_CcmA"/>
</dbReference>
<evidence type="ECO:0000256" key="4">
    <source>
        <dbReference type="ARBA" id="ARBA00022840"/>
    </source>
</evidence>
<evidence type="ECO:0000259" key="7">
    <source>
        <dbReference type="PROSITE" id="PS50893"/>
    </source>
</evidence>
<dbReference type="InterPro" id="IPR003439">
    <property type="entry name" value="ABC_transporter-like_ATP-bd"/>
</dbReference>
<dbReference type="NCBIfam" id="NF010061">
    <property type="entry name" value="PRK13538.1"/>
    <property type="match status" value="1"/>
</dbReference>
<keyword evidence="1" id="KW-0813">Transport</keyword>
<dbReference type="SUPFAM" id="SSF52540">
    <property type="entry name" value="P-loop containing nucleoside triphosphate hydrolases"/>
    <property type="match status" value="1"/>
</dbReference>
<gene>
    <name evidence="8" type="primary">ccmA</name>
    <name evidence="8" type="ORF">OQ287_00400</name>
</gene>
<reference evidence="8" key="1">
    <citation type="submission" date="2022-11" db="EMBL/GenBank/DDBJ databases">
        <title>Larsenimonas rhizosphaerae sp. nov., isolated from a tidal mudflat.</title>
        <authorList>
            <person name="Lee S.D."/>
            <person name="Kim I.S."/>
        </authorList>
    </citation>
    <scope>NUCLEOTIDE SEQUENCE</scope>
    <source>
        <strain evidence="8">GH2-1</strain>
    </source>
</reference>
<organism evidence="8 9">
    <name type="scientific">Larsenimonas rhizosphaerae</name>
    <dbReference type="NCBI Taxonomy" id="2944682"/>
    <lineage>
        <taxon>Bacteria</taxon>
        <taxon>Pseudomonadati</taxon>
        <taxon>Pseudomonadota</taxon>
        <taxon>Gammaproteobacteria</taxon>
        <taxon>Oceanospirillales</taxon>
        <taxon>Halomonadaceae</taxon>
        <taxon>Larsenimonas</taxon>
    </lineage>
</organism>
<keyword evidence="5" id="KW-1278">Translocase</keyword>
<dbReference type="PANTHER" id="PTHR43499">
    <property type="entry name" value="ABC TRANSPORTER I FAMILY MEMBER 1"/>
    <property type="match status" value="1"/>
</dbReference>
<dbReference type="EMBL" id="JAPIVE010000001">
    <property type="protein sequence ID" value="MCX2522698.1"/>
    <property type="molecule type" value="Genomic_DNA"/>
</dbReference>
<dbReference type="GO" id="GO:0016887">
    <property type="term" value="F:ATP hydrolysis activity"/>
    <property type="evidence" value="ECO:0007669"/>
    <property type="project" value="InterPro"/>
</dbReference>
<name>A0AA42CWJ2_9GAMM</name>
<keyword evidence="9" id="KW-1185">Reference proteome</keyword>
<dbReference type="Pfam" id="PF00005">
    <property type="entry name" value="ABC_tran"/>
    <property type="match status" value="1"/>
</dbReference>